<keyword evidence="4" id="KW-1185">Reference proteome</keyword>
<proteinExistence type="predicted"/>
<reference evidence="3 4" key="1">
    <citation type="submission" date="2017-06" db="EMBL/GenBank/DDBJ databases">
        <title>A platform for efficient transgenesis in Macrostomum lignano, a flatworm model organism for stem cell research.</title>
        <authorList>
            <person name="Berezikov E."/>
        </authorList>
    </citation>
    <scope>NUCLEOTIDE SEQUENCE [LARGE SCALE GENOMIC DNA]</scope>
    <source>
        <strain evidence="3">DV1</strain>
        <tissue evidence="3">Whole organism</tissue>
    </source>
</reference>
<feature type="compositionally biased region" description="Basic residues" evidence="1">
    <location>
        <begin position="29"/>
        <end position="49"/>
    </location>
</feature>
<feature type="compositionally biased region" description="Low complexity" evidence="1">
    <location>
        <begin position="15"/>
        <end position="28"/>
    </location>
</feature>
<dbReference type="OrthoDB" id="10260794at2759"/>
<feature type="compositionally biased region" description="Low complexity" evidence="1">
    <location>
        <begin position="550"/>
        <end position="560"/>
    </location>
</feature>
<evidence type="ECO:0000256" key="1">
    <source>
        <dbReference type="SAM" id="MobiDB-lite"/>
    </source>
</evidence>
<feature type="region of interest" description="Disordered" evidence="1">
    <location>
        <begin position="550"/>
        <end position="601"/>
    </location>
</feature>
<dbReference type="PANTHER" id="PTHR12785">
    <property type="entry name" value="SPLICING FACTOR 3B"/>
    <property type="match status" value="1"/>
</dbReference>
<feature type="domain" description="PSP proline-rich" evidence="2">
    <location>
        <begin position="327"/>
        <end position="385"/>
    </location>
</feature>
<comment type="caution">
    <text evidence="3">The sequence shown here is derived from an EMBL/GenBank/DDBJ whole genome shotgun (WGS) entry which is preliminary data.</text>
</comment>
<name>A0A267DWG6_9PLAT</name>
<dbReference type="InterPro" id="IPR006568">
    <property type="entry name" value="PSP_pro-rich"/>
</dbReference>
<dbReference type="STRING" id="282301.A0A267DWG6"/>
<gene>
    <name evidence="3" type="ORF">BOX15_Mlig027968g2</name>
</gene>
<dbReference type="AlphaFoldDB" id="A0A267DWG6"/>
<feature type="region of interest" description="Disordered" evidence="1">
    <location>
        <begin position="1"/>
        <end position="82"/>
    </location>
</feature>
<sequence>TMTVETQALTNGDDQSPQQHAEPQPQQQQRKRDKQKRKKERRKQSRQQRRQQQGGQHEKQQEGSGSDGEDIEVEYVFEDPPELTDVKFRHFRKIFQAFRPVSEDSAAASASVSQAKLSGSDTNGAPDTLSSANSLSSNLALLKARAAGMMQQDQDDDEDEIAAAAKREEEDVQKMSKRKLKKLTRMSVAELKQSVDRPEVVEMHDVCSKDPKLLCLLKAYRNAVAVPRHWCAKRKYLQGKRGIEKPPFQLPDFIKATGIMEMRETGQEKDDAKTMKQKMRERVRPKVGKIDIDYQKLHDAFFKYQVKPHLTTHGDLYYEGREFETRLRAKKPGALSDELRTALGMPVGPGSDRYPPPWLIAMQRYGPPPAFPRLRIPGLNAPIPEGCSFGYHAGGWGKPPVDAHGRPVYGDVFGYATQQQLAAPAETPSQPVERRLWGELESESSEEEEEDDDDDDDEDGNEEAGDDEDGAVAAALAGAATPSGALSSATPAGLETPDMIELRKQRTAAAVEAAMEGDGEEPLAYRVLPEMQTNVGDAFMGSSKVYAVGGAASGPGVASSGAGGAASTGSRKRPPPRAGQQEPAPQASVSAAKKYQKDYKF</sequence>
<dbReference type="SMART" id="SM00581">
    <property type="entry name" value="PSP"/>
    <property type="match status" value="1"/>
</dbReference>
<feature type="compositionally biased region" description="Acidic residues" evidence="1">
    <location>
        <begin position="440"/>
        <end position="470"/>
    </location>
</feature>
<evidence type="ECO:0000259" key="2">
    <source>
        <dbReference type="SMART" id="SM00581"/>
    </source>
</evidence>
<dbReference type="EMBL" id="NIVC01003157">
    <property type="protein sequence ID" value="PAA52967.1"/>
    <property type="molecule type" value="Genomic_DNA"/>
</dbReference>
<dbReference type="Proteomes" id="UP000215902">
    <property type="component" value="Unassembled WGS sequence"/>
</dbReference>
<feature type="region of interest" description="Disordered" evidence="1">
    <location>
        <begin position="438"/>
        <end position="500"/>
    </location>
</feature>
<feature type="compositionally biased region" description="Polar residues" evidence="1">
    <location>
        <begin position="1"/>
        <end position="14"/>
    </location>
</feature>
<feature type="compositionally biased region" description="Acidic residues" evidence="1">
    <location>
        <begin position="67"/>
        <end position="82"/>
    </location>
</feature>
<organism evidence="3 4">
    <name type="scientific">Macrostomum lignano</name>
    <dbReference type="NCBI Taxonomy" id="282301"/>
    <lineage>
        <taxon>Eukaryota</taxon>
        <taxon>Metazoa</taxon>
        <taxon>Spiralia</taxon>
        <taxon>Lophotrochozoa</taxon>
        <taxon>Platyhelminthes</taxon>
        <taxon>Rhabditophora</taxon>
        <taxon>Macrostomorpha</taxon>
        <taxon>Macrostomida</taxon>
        <taxon>Macrostomidae</taxon>
        <taxon>Macrostomum</taxon>
    </lineage>
</organism>
<feature type="non-terminal residue" evidence="3">
    <location>
        <position position="1"/>
    </location>
</feature>
<dbReference type="PANTHER" id="PTHR12785:SF6">
    <property type="entry name" value="SPLICING FACTOR 3B SUBUNIT 2"/>
    <property type="match status" value="1"/>
</dbReference>
<dbReference type="GO" id="GO:0005689">
    <property type="term" value="C:U12-type spliceosomal complex"/>
    <property type="evidence" value="ECO:0007669"/>
    <property type="project" value="TreeGrafter"/>
</dbReference>
<dbReference type="Pfam" id="PF04037">
    <property type="entry name" value="DUF382"/>
    <property type="match status" value="1"/>
</dbReference>
<dbReference type="InterPro" id="IPR007180">
    <property type="entry name" value="DUF382"/>
</dbReference>
<feature type="compositionally biased region" description="Low complexity" evidence="1">
    <location>
        <begin position="471"/>
        <end position="493"/>
    </location>
</feature>
<dbReference type="Pfam" id="PF04046">
    <property type="entry name" value="PSP"/>
    <property type="match status" value="1"/>
</dbReference>
<dbReference type="InterPro" id="IPR052584">
    <property type="entry name" value="U2_snRNP_Complex_Component"/>
</dbReference>
<evidence type="ECO:0000313" key="4">
    <source>
        <dbReference type="Proteomes" id="UP000215902"/>
    </source>
</evidence>
<protein>
    <recommendedName>
        <fullName evidence="2">PSP proline-rich domain-containing protein</fullName>
    </recommendedName>
</protein>
<evidence type="ECO:0000313" key="3">
    <source>
        <dbReference type="EMBL" id="PAA52967.1"/>
    </source>
</evidence>
<accession>A0A267DWG6</accession>